<organism evidence="2 3">
    <name type="scientific">Grifola frondosa</name>
    <name type="common">Maitake</name>
    <name type="synonym">Polyporus frondosus</name>
    <dbReference type="NCBI Taxonomy" id="5627"/>
    <lineage>
        <taxon>Eukaryota</taxon>
        <taxon>Fungi</taxon>
        <taxon>Dikarya</taxon>
        <taxon>Basidiomycota</taxon>
        <taxon>Agaricomycotina</taxon>
        <taxon>Agaricomycetes</taxon>
        <taxon>Polyporales</taxon>
        <taxon>Grifolaceae</taxon>
        <taxon>Grifola</taxon>
    </lineage>
</organism>
<proteinExistence type="predicted"/>
<dbReference type="OMA" id="NVACCPR"/>
<evidence type="ECO:0000256" key="1">
    <source>
        <dbReference type="SAM" id="MobiDB-lite"/>
    </source>
</evidence>
<feature type="region of interest" description="Disordered" evidence="1">
    <location>
        <begin position="1"/>
        <end position="41"/>
    </location>
</feature>
<dbReference type="Proteomes" id="UP000092993">
    <property type="component" value="Unassembled WGS sequence"/>
</dbReference>
<dbReference type="InterPro" id="IPR037056">
    <property type="entry name" value="RNase_H1_N_sf"/>
</dbReference>
<feature type="compositionally biased region" description="Low complexity" evidence="1">
    <location>
        <begin position="19"/>
        <end position="40"/>
    </location>
</feature>
<protein>
    <submittedName>
        <fullName evidence="2">Uncharacterized protein</fullName>
    </submittedName>
</protein>
<name>A0A1C7MP30_GRIFR</name>
<sequence length="161" mass="16271">MAASNVACCPRHGPPPYPSSSESDNTANTTASTHTPTATSVNVQGPTAILTAVSAIPAVAAGGCQGHVLPTGSFGLASGPATPATAERWYAVISGRAVGVFEGWYVTFPSSLRAELTLRRHNVSPLVTGVSFAVFQRYTSRAAALAAFSAALAAGTVTVLP</sequence>
<evidence type="ECO:0000313" key="2">
    <source>
        <dbReference type="EMBL" id="OBZ76724.1"/>
    </source>
</evidence>
<dbReference type="EMBL" id="LUGG01000003">
    <property type="protein sequence ID" value="OBZ76724.1"/>
    <property type="molecule type" value="Genomic_DNA"/>
</dbReference>
<gene>
    <name evidence="2" type="ORF">A0H81_03917</name>
</gene>
<evidence type="ECO:0000313" key="3">
    <source>
        <dbReference type="Proteomes" id="UP000092993"/>
    </source>
</evidence>
<accession>A0A1C7MP30</accession>
<dbReference type="OrthoDB" id="3270804at2759"/>
<dbReference type="Gene3D" id="3.40.970.10">
    <property type="entry name" value="Ribonuclease H1, N-terminal domain"/>
    <property type="match status" value="1"/>
</dbReference>
<dbReference type="AlphaFoldDB" id="A0A1C7MP30"/>
<reference evidence="2 3" key="1">
    <citation type="submission" date="2016-03" db="EMBL/GenBank/DDBJ databases">
        <title>Whole genome sequencing of Grifola frondosa 9006-11.</title>
        <authorList>
            <person name="Min B."/>
            <person name="Park H."/>
            <person name="Kim J.-G."/>
            <person name="Cho H."/>
            <person name="Oh Y.-L."/>
            <person name="Kong W.-S."/>
            <person name="Choi I.-G."/>
        </authorList>
    </citation>
    <scope>NUCLEOTIDE SEQUENCE [LARGE SCALE GENOMIC DNA]</scope>
    <source>
        <strain evidence="2 3">9006-11</strain>
    </source>
</reference>
<keyword evidence="3" id="KW-1185">Reference proteome</keyword>
<comment type="caution">
    <text evidence="2">The sequence shown here is derived from an EMBL/GenBank/DDBJ whole genome shotgun (WGS) entry which is preliminary data.</text>
</comment>